<dbReference type="InterPro" id="IPR022637">
    <property type="entry name" value="DNA_polIII_beta_cen"/>
</dbReference>
<dbReference type="GO" id="GO:0003887">
    <property type="term" value="F:DNA-directed DNA polymerase activity"/>
    <property type="evidence" value="ECO:0007669"/>
    <property type="project" value="UniProtKB-UniRule"/>
</dbReference>
<dbReference type="PANTHER" id="PTHR30478">
    <property type="entry name" value="DNA POLYMERASE III SUBUNIT BETA"/>
    <property type="match status" value="1"/>
</dbReference>
<dbReference type="AlphaFoldDB" id="A0A1M6TD42"/>
<keyword evidence="6 10" id="KW-0548">Nucleotidyltransferase</keyword>
<dbReference type="InterPro" id="IPR022635">
    <property type="entry name" value="DNA_polIII_beta_C"/>
</dbReference>
<evidence type="ECO:0000313" key="14">
    <source>
        <dbReference type="EMBL" id="SHK54881.1"/>
    </source>
</evidence>
<keyword evidence="9" id="KW-0238">DNA-binding</keyword>
<evidence type="ECO:0000259" key="13">
    <source>
        <dbReference type="Pfam" id="PF02768"/>
    </source>
</evidence>
<comment type="similarity">
    <text evidence="2 10">Belongs to the beta sliding clamp family.</text>
</comment>
<dbReference type="RefSeq" id="WP_073303562.1">
    <property type="nucleotide sequence ID" value="NZ_FRAW01000009.1"/>
</dbReference>
<comment type="function">
    <text evidence="10">Confers DNA tethering and processivity to DNA polymerases and other proteins. Acts as a clamp, forming a ring around DNA (a reaction catalyzed by the clamp-loading complex) which diffuses in an ATP-independent manner freely and bidirectionally along dsDNA. Initially characterized for its ability to contact the catalytic subunit of DNA polymerase III (Pol III), a complex, multichain enzyme responsible for most of the replicative synthesis in bacteria; Pol III exhibits 3'-5' exonuclease proofreading activity. The beta chain is required for initiation of replication as well as for processivity of DNA replication.</text>
</comment>
<dbReference type="GO" id="GO:0005737">
    <property type="term" value="C:cytoplasm"/>
    <property type="evidence" value="ECO:0007669"/>
    <property type="project" value="UniProtKB-SubCell"/>
</dbReference>
<evidence type="ECO:0000256" key="3">
    <source>
        <dbReference type="ARBA" id="ARBA00021035"/>
    </source>
</evidence>
<dbReference type="GO" id="GO:0008408">
    <property type="term" value="F:3'-5' exonuclease activity"/>
    <property type="evidence" value="ECO:0007669"/>
    <property type="project" value="InterPro"/>
</dbReference>
<gene>
    <name evidence="14" type="ORF">SAMN05720469_10979</name>
</gene>
<dbReference type="InterPro" id="IPR046938">
    <property type="entry name" value="DNA_clamp_sf"/>
</dbReference>
<evidence type="ECO:0000256" key="9">
    <source>
        <dbReference type="ARBA" id="ARBA00023125"/>
    </source>
</evidence>
<dbReference type="GO" id="GO:0006271">
    <property type="term" value="P:DNA strand elongation involved in DNA replication"/>
    <property type="evidence" value="ECO:0007669"/>
    <property type="project" value="TreeGrafter"/>
</dbReference>
<dbReference type="Pfam" id="PF00712">
    <property type="entry name" value="DNA_pol3_beta"/>
    <property type="match status" value="1"/>
</dbReference>
<dbReference type="EMBL" id="FRAW01000009">
    <property type="protein sequence ID" value="SHK54881.1"/>
    <property type="molecule type" value="Genomic_DNA"/>
</dbReference>
<dbReference type="Pfam" id="PF02767">
    <property type="entry name" value="DNA_pol3_beta_2"/>
    <property type="match status" value="1"/>
</dbReference>
<evidence type="ECO:0000256" key="6">
    <source>
        <dbReference type="ARBA" id="ARBA00022695"/>
    </source>
</evidence>
<keyword evidence="4 10" id="KW-0963">Cytoplasm</keyword>
<evidence type="ECO:0000256" key="1">
    <source>
        <dbReference type="ARBA" id="ARBA00004496"/>
    </source>
</evidence>
<reference evidence="15" key="1">
    <citation type="submission" date="2016-11" db="EMBL/GenBank/DDBJ databases">
        <authorList>
            <person name="Varghese N."/>
            <person name="Submissions S."/>
        </authorList>
    </citation>
    <scope>NUCLEOTIDE SEQUENCE [LARGE SCALE GENOMIC DNA]</scope>
    <source>
        <strain evidence="15">UWOS</strain>
    </source>
</reference>
<evidence type="ECO:0000256" key="7">
    <source>
        <dbReference type="ARBA" id="ARBA00022705"/>
    </source>
</evidence>
<dbReference type="InterPro" id="IPR022634">
    <property type="entry name" value="DNA_polIII_beta_N"/>
</dbReference>
<feature type="domain" description="DNA polymerase III beta sliding clamp central" evidence="12">
    <location>
        <begin position="133"/>
        <end position="244"/>
    </location>
</feature>
<dbReference type="GO" id="GO:0003677">
    <property type="term" value="F:DNA binding"/>
    <property type="evidence" value="ECO:0007669"/>
    <property type="project" value="UniProtKB-UniRule"/>
</dbReference>
<evidence type="ECO:0000256" key="8">
    <source>
        <dbReference type="ARBA" id="ARBA00022932"/>
    </source>
</evidence>
<accession>A0A1M6TD42</accession>
<keyword evidence="5 10" id="KW-0808">Transferase</keyword>
<evidence type="ECO:0000256" key="4">
    <source>
        <dbReference type="ARBA" id="ARBA00022490"/>
    </source>
</evidence>
<protein>
    <recommendedName>
        <fullName evidence="3 10">Beta sliding clamp</fullName>
    </recommendedName>
</protein>
<evidence type="ECO:0000256" key="2">
    <source>
        <dbReference type="ARBA" id="ARBA00010752"/>
    </source>
</evidence>
<keyword evidence="8 10" id="KW-0239">DNA-directed DNA polymerase</keyword>
<dbReference type="NCBIfam" id="TIGR00663">
    <property type="entry name" value="dnan"/>
    <property type="match status" value="1"/>
</dbReference>
<dbReference type="Gene3D" id="3.10.150.10">
    <property type="entry name" value="DNA Polymerase III, subunit A, domain 2"/>
    <property type="match status" value="1"/>
</dbReference>
<proteinExistence type="inferred from homology"/>
<sequence>MKFQIEKTKFLAALNMVIGAVPNKATIQVLNNFSLRLEGNSLEVSATDLDLGIRVRLDVQGEIDGAVVVNAHKLLDLVKSLIDPKIETIAVEVVDYLVTIRWSERGKASITGFDVSDFPVLPEVDDGSSFQLGKSELEFLASKTLFAISTDPTRLSLHGAFIEIKDGKLIMVATDGHRLGKSFIDVEDAALDKGVIIPPKAMQYALKSVSPEAAIEVRISDTYILFASEGVQIISKLIEGPYPKYDAVIPTNFQRTIQVNRTDLYNKITTVLSMANIRTRMIRLQIDGNQMELSANDPNVGGDSTEAISIMHEGEGVFCIGFNGQYLLEVLKLCQSDDVVLKMNGPVAASIIEPVGSDMNSMFLLMPLRLVE</sequence>
<dbReference type="PANTHER" id="PTHR30478:SF0">
    <property type="entry name" value="BETA SLIDING CLAMP"/>
    <property type="match status" value="1"/>
</dbReference>
<evidence type="ECO:0000313" key="15">
    <source>
        <dbReference type="Proteomes" id="UP000184275"/>
    </source>
</evidence>
<dbReference type="SMART" id="SM00480">
    <property type="entry name" value="POL3Bc"/>
    <property type="match status" value="1"/>
</dbReference>
<keyword evidence="15" id="KW-1185">Reference proteome</keyword>
<dbReference type="CDD" id="cd00140">
    <property type="entry name" value="beta_clamp"/>
    <property type="match status" value="1"/>
</dbReference>
<comment type="subcellular location">
    <subcellularLocation>
        <location evidence="1 10">Cytoplasm</location>
    </subcellularLocation>
</comment>
<evidence type="ECO:0000256" key="5">
    <source>
        <dbReference type="ARBA" id="ARBA00022679"/>
    </source>
</evidence>
<dbReference type="Proteomes" id="UP000184275">
    <property type="component" value="Unassembled WGS sequence"/>
</dbReference>
<evidence type="ECO:0000259" key="11">
    <source>
        <dbReference type="Pfam" id="PF00712"/>
    </source>
</evidence>
<dbReference type="GO" id="GO:0009360">
    <property type="term" value="C:DNA polymerase III complex"/>
    <property type="evidence" value="ECO:0007669"/>
    <property type="project" value="InterPro"/>
</dbReference>
<keyword evidence="7 10" id="KW-0235">DNA replication</keyword>
<comment type="subunit">
    <text evidence="10">Forms a ring-shaped head-to-tail homodimer around DNA.</text>
</comment>
<dbReference type="PIRSF" id="PIRSF000804">
    <property type="entry name" value="DNA_pol_III_b"/>
    <property type="match status" value="1"/>
</dbReference>
<evidence type="ECO:0000256" key="10">
    <source>
        <dbReference type="PIRNR" id="PIRNR000804"/>
    </source>
</evidence>
<dbReference type="Gene3D" id="3.70.10.10">
    <property type="match status" value="1"/>
</dbReference>
<feature type="domain" description="DNA polymerase III beta sliding clamp C-terminal" evidence="13">
    <location>
        <begin position="248"/>
        <end position="368"/>
    </location>
</feature>
<dbReference type="Pfam" id="PF02768">
    <property type="entry name" value="DNA_pol3_beta_3"/>
    <property type="match status" value="1"/>
</dbReference>
<organism evidence="14 15">
    <name type="scientific">Fibrobacter intestinalis</name>
    <dbReference type="NCBI Taxonomy" id="28122"/>
    <lineage>
        <taxon>Bacteria</taxon>
        <taxon>Pseudomonadati</taxon>
        <taxon>Fibrobacterota</taxon>
        <taxon>Fibrobacteria</taxon>
        <taxon>Fibrobacterales</taxon>
        <taxon>Fibrobacteraceae</taxon>
        <taxon>Fibrobacter</taxon>
    </lineage>
</organism>
<evidence type="ECO:0000259" key="12">
    <source>
        <dbReference type="Pfam" id="PF02767"/>
    </source>
</evidence>
<name>A0A1M6TD42_9BACT</name>
<dbReference type="SUPFAM" id="SSF55979">
    <property type="entry name" value="DNA clamp"/>
    <property type="match status" value="3"/>
</dbReference>
<dbReference type="InterPro" id="IPR001001">
    <property type="entry name" value="DNA_polIII_beta"/>
</dbReference>
<feature type="domain" description="DNA polymerase III beta sliding clamp N-terminal" evidence="11">
    <location>
        <begin position="1"/>
        <end position="122"/>
    </location>
</feature>